<gene>
    <name evidence="2" type="ORF">GGX14DRAFT_481452</name>
</gene>
<feature type="transmembrane region" description="Helical" evidence="1">
    <location>
        <begin position="12"/>
        <end position="42"/>
    </location>
</feature>
<keyword evidence="1" id="KW-0472">Membrane</keyword>
<feature type="transmembrane region" description="Helical" evidence="1">
    <location>
        <begin position="54"/>
        <end position="75"/>
    </location>
</feature>
<dbReference type="AlphaFoldDB" id="A0AAD6UNH7"/>
<dbReference type="Proteomes" id="UP001219525">
    <property type="component" value="Unassembled WGS sequence"/>
</dbReference>
<sequence length="154" mass="16741">MSSANIVSPTTYLAWTGGFGAAGLVLLLYGIYINLFILAIFTLSRQKKTAGKKVLLLACCTMFVLGTTETFLWVWSGAVNISILQELVDTGGHLDQADLKSALLTDFVADFVFALNNLVTDFLFLYRCYMIWGSRKTAVILPATLILTTVGTGV</sequence>
<dbReference type="EMBL" id="JARJCW010000133">
    <property type="protein sequence ID" value="KAJ7191376.1"/>
    <property type="molecule type" value="Genomic_DNA"/>
</dbReference>
<reference evidence="2" key="1">
    <citation type="submission" date="2023-03" db="EMBL/GenBank/DDBJ databases">
        <title>Massive genome expansion in bonnet fungi (Mycena s.s.) driven by repeated elements and novel gene families across ecological guilds.</title>
        <authorList>
            <consortium name="Lawrence Berkeley National Laboratory"/>
            <person name="Harder C.B."/>
            <person name="Miyauchi S."/>
            <person name="Viragh M."/>
            <person name="Kuo A."/>
            <person name="Thoen E."/>
            <person name="Andreopoulos B."/>
            <person name="Lu D."/>
            <person name="Skrede I."/>
            <person name="Drula E."/>
            <person name="Henrissat B."/>
            <person name="Morin E."/>
            <person name="Kohler A."/>
            <person name="Barry K."/>
            <person name="LaButti K."/>
            <person name="Morin E."/>
            <person name="Salamov A."/>
            <person name="Lipzen A."/>
            <person name="Mereny Z."/>
            <person name="Hegedus B."/>
            <person name="Baldrian P."/>
            <person name="Stursova M."/>
            <person name="Weitz H."/>
            <person name="Taylor A."/>
            <person name="Grigoriev I.V."/>
            <person name="Nagy L.G."/>
            <person name="Martin F."/>
            <person name="Kauserud H."/>
        </authorList>
    </citation>
    <scope>NUCLEOTIDE SEQUENCE</scope>
    <source>
        <strain evidence="2">9144</strain>
    </source>
</reference>
<evidence type="ECO:0000313" key="2">
    <source>
        <dbReference type="EMBL" id="KAJ7191376.1"/>
    </source>
</evidence>
<keyword evidence="1" id="KW-1133">Transmembrane helix</keyword>
<proteinExistence type="predicted"/>
<evidence type="ECO:0000313" key="3">
    <source>
        <dbReference type="Proteomes" id="UP001219525"/>
    </source>
</evidence>
<evidence type="ECO:0000256" key="1">
    <source>
        <dbReference type="SAM" id="Phobius"/>
    </source>
</evidence>
<name>A0AAD6UNH7_9AGAR</name>
<keyword evidence="3" id="KW-1185">Reference proteome</keyword>
<accession>A0AAD6UNH7</accession>
<feature type="non-terminal residue" evidence="2">
    <location>
        <position position="154"/>
    </location>
</feature>
<keyword evidence="1" id="KW-0812">Transmembrane</keyword>
<organism evidence="2 3">
    <name type="scientific">Mycena pura</name>
    <dbReference type="NCBI Taxonomy" id="153505"/>
    <lineage>
        <taxon>Eukaryota</taxon>
        <taxon>Fungi</taxon>
        <taxon>Dikarya</taxon>
        <taxon>Basidiomycota</taxon>
        <taxon>Agaricomycotina</taxon>
        <taxon>Agaricomycetes</taxon>
        <taxon>Agaricomycetidae</taxon>
        <taxon>Agaricales</taxon>
        <taxon>Marasmiineae</taxon>
        <taxon>Mycenaceae</taxon>
        <taxon>Mycena</taxon>
    </lineage>
</organism>
<feature type="transmembrane region" description="Helical" evidence="1">
    <location>
        <begin position="107"/>
        <end position="126"/>
    </location>
</feature>
<comment type="caution">
    <text evidence="2">The sequence shown here is derived from an EMBL/GenBank/DDBJ whole genome shotgun (WGS) entry which is preliminary data.</text>
</comment>
<protein>
    <submittedName>
        <fullName evidence="2">Uncharacterized protein</fullName>
    </submittedName>
</protein>